<accession>U2KHP0</accession>
<dbReference type="Proteomes" id="UP000017023">
    <property type="component" value="Unassembled WGS sequence"/>
</dbReference>
<dbReference type="EMBL" id="AWGW01000032">
    <property type="protein sequence ID" value="ERJ98021.1"/>
    <property type="molecule type" value="Genomic_DNA"/>
</dbReference>
<organism evidence="1 2">
    <name type="scientific">Segatella salivae F0493</name>
    <dbReference type="NCBI Taxonomy" id="1395125"/>
    <lineage>
        <taxon>Bacteria</taxon>
        <taxon>Pseudomonadati</taxon>
        <taxon>Bacteroidota</taxon>
        <taxon>Bacteroidia</taxon>
        <taxon>Bacteroidales</taxon>
        <taxon>Prevotellaceae</taxon>
        <taxon>Segatella</taxon>
    </lineage>
</organism>
<protein>
    <submittedName>
        <fullName evidence="1">Uncharacterized protein</fullName>
    </submittedName>
</protein>
<reference evidence="1 2" key="1">
    <citation type="submission" date="2013-08" db="EMBL/GenBank/DDBJ databases">
        <authorList>
            <person name="Durkin A.S."/>
            <person name="Haft D.R."/>
            <person name="McCorrison J."/>
            <person name="Torralba M."/>
            <person name="Gillis M."/>
            <person name="Haft D.H."/>
            <person name="Methe B."/>
            <person name="Sutton G."/>
            <person name="Nelson K.E."/>
        </authorList>
    </citation>
    <scope>NUCLEOTIDE SEQUENCE [LARGE SCALE GENOMIC DNA]</scope>
    <source>
        <strain evidence="1 2">F0493</strain>
    </source>
</reference>
<name>U2KHP0_9BACT</name>
<comment type="caution">
    <text evidence="1">The sequence shown here is derived from an EMBL/GenBank/DDBJ whole genome shotgun (WGS) entry which is preliminary data.</text>
</comment>
<proteinExistence type="predicted"/>
<sequence length="43" mass="5271">MTTLGYQKRNIYGVETFFLYHDSHFFVPIFMVDCTEKAQHLWR</sequence>
<gene>
    <name evidence="1" type="ORF">HMPREF9145_1374</name>
</gene>
<evidence type="ECO:0000313" key="1">
    <source>
        <dbReference type="EMBL" id="ERJ98021.1"/>
    </source>
</evidence>
<dbReference type="PATRIC" id="fig|1395125.3.peg.2753"/>
<evidence type="ECO:0000313" key="2">
    <source>
        <dbReference type="Proteomes" id="UP000017023"/>
    </source>
</evidence>
<dbReference type="AlphaFoldDB" id="U2KHP0"/>